<comment type="caution">
    <text evidence="4">The sequence shown here is derived from an EMBL/GenBank/DDBJ whole genome shotgun (WGS) entry which is preliminary data.</text>
</comment>
<protein>
    <submittedName>
        <fullName evidence="4">Transporter substrate-binding domain-containing protein</fullName>
    </submittedName>
</protein>
<dbReference type="PANTHER" id="PTHR35936">
    <property type="entry name" value="MEMBRANE-BOUND LYTIC MUREIN TRANSGLYCOSYLASE F"/>
    <property type="match status" value="1"/>
</dbReference>
<feature type="domain" description="Solute-binding protein family 3/N-terminal" evidence="3">
    <location>
        <begin position="75"/>
        <end position="303"/>
    </location>
</feature>
<keyword evidence="1 2" id="KW-0732">Signal</keyword>
<dbReference type="InterPro" id="IPR001638">
    <property type="entry name" value="Solute-binding_3/MltF_N"/>
</dbReference>
<accession>A0ABV9FN18</accession>
<keyword evidence="5" id="KW-1185">Reference proteome</keyword>
<evidence type="ECO:0000313" key="5">
    <source>
        <dbReference type="Proteomes" id="UP001595914"/>
    </source>
</evidence>
<reference evidence="5" key="1">
    <citation type="journal article" date="2019" name="Int. J. Syst. Evol. Microbiol.">
        <title>The Global Catalogue of Microorganisms (GCM) 10K type strain sequencing project: providing services to taxonomists for standard genome sequencing and annotation.</title>
        <authorList>
            <consortium name="The Broad Institute Genomics Platform"/>
            <consortium name="The Broad Institute Genome Sequencing Center for Infectious Disease"/>
            <person name="Wu L."/>
            <person name="Ma J."/>
        </authorList>
    </citation>
    <scope>NUCLEOTIDE SEQUENCE [LARGE SCALE GENOMIC DNA]</scope>
    <source>
        <strain evidence="5">CCUG 54520</strain>
    </source>
</reference>
<dbReference type="Proteomes" id="UP001595914">
    <property type="component" value="Unassembled WGS sequence"/>
</dbReference>
<evidence type="ECO:0000256" key="1">
    <source>
        <dbReference type="ARBA" id="ARBA00022729"/>
    </source>
</evidence>
<dbReference type="EMBL" id="JBHSFO010000003">
    <property type="protein sequence ID" value="MFC4603405.1"/>
    <property type="molecule type" value="Genomic_DNA"/>
</dbReference>
<evidence type="ECO:0000256" key="2">
    <source>
        <dbReference type="SAM" id="SignalP"/>
    </source>
</evidence>
<dbReference type="PANTHER" id="PTHR35936:SF19">
    <property type="entry name" value="AMINO-ACID-BINDING PROTEIN YXEM-RELATED"/>
    <property type="match status" value="1"/>
</dbReference>
<dbReference type="Pfam" id="PF00497">
    <property type="entry name" value="SBP_bac_3"/>
    <property type="match status" value="1"/>
</dbReference>
<feature type="signal peptide" evidence="2">
    <location>
        <begin position="1"/>
        <end position="35"/>
    </location>
</feature>
<gene>
    <name evidence="4" type="ORF">ACFO6S_06890</name>
</gene>
<evidence type="ECO:0000313" key="4">
    <source>
        <dbReference type="EMBL" id="MFC4603405.1"/>
    </source>
</evidence>
<organism evidence="4 5">
    <name type="scientific">Rhodococcus kronopolitis</name>
    <dbReference type="NCBI Taxonomy" id="1460226"/>
    <lineage>
        <taxon>Bacteria</taxon>
        <taxon>Bacillati</taxon>
        <taxon>Actinomycetota</taxon>
        <taxon>Actinomycetes</taxon>
        <taxon>Mycobacteriales</taxon>
        <taxon>Nocardiaceae</taxon>
        <taxon>Rhodococcus</taxon>
    </lineage>
</organism>
<dbReference type="SUPFAM" id="SSF53850">
    <property type="entry name" value="Periplasmic binding protein-like II"/>
    <property type="match status" value="1"/>
</dbReference>
<dbReference type="RefSeq" id="WP_378415374.1">
    <property type="nucleotide sequence ID" value="NZ_JBHSFO010000003.1"/>
</dbReference>
<dbReference type="Gene3D" id="3.40.190.10">
    <property type="entry name" value="Periplasmic binding protein-like II"/>
    <property type="match status" value="2"/>
</dbReference>
<name>A0ABV9FN18_9NOCA</name>
<sequence>MHYVRVRRIGHRPVTLVLVAVSALALSGCSIPTTGADTDADATSTEYPIAQTELPSTAAVGNCGPNSDATVKKGTLTIATDSPAYEPWFSDDDPANGEGFEGAVAKAVYEKLGYRAGQVEFVRVPWGEAMAPGPKNFDFDINQFTIVGERRDAVDFSSPYYAVAQSIVAMTGTPAASARNLNDLVPYRLGAQRGSTSLLAVTGSIHPVQPPVEFDTTDAAKAALAAGTIDALVVDIPTGFQITAADLPKSTLVGQFPRPNSVTEFFGLLLEKGSPMTPCASAAVDSLYADGTLDLLAQTWLVDTGDAPFLE</sequence>
<dbReference type="PROSITE" id="PS51257">
    <property type="entry name" value="PROKAR_LIPOPROTEIN"/>
    <property type="match status" value="1"/>
</dbReference>
<evidence type="ECO:0000259" key="3">
    <source>
        <dbReference type="SMART" id="SM00062"/>
    </source>
</evidence>
<dbReference type="SMART" id="SM00062">
    <property type="entry name" value="PBPb"/>
    <property type="match status" value="1"/>
</dbReference>
<feature type="chain" id="PRO_5045575507" evidence="2">
    <location>
        <begin position="36"/>
        <end position="311"/>
    </location>
</feature>
<proteinExistence type="predicted"/>